<dbReference type="Pfam" id="PF15459">
    <property type="entry name" value="RRP14"/>
    <property type="match status" value="1"/>
</dbReference>
<dbReference type="InterPro" id="IPR029188">
    <property type="entry name" value="Rrp14_N"/>
</dbReference>
<feature type="compositionally biased region" description="Basic residues" evidence="1">
    <location>
        <begin position="212"/>
        <end position="224"/>
    </location>
</feature>
<evidence type="ECO:0000313" key="3">
    <source>
        <dbReference type="EMBL" id="PUU81551.1"/>
    </source>
</evidence>
<dbReference type="GO" id="GO:0042273">
    <property type="term" value="P:ribosomal large subunit biogenesis"/>
    <property type="evidence" value="ECO:0007669"/>
    <property type="project" value="TreeGrafter"/>
</dbReference>
<accession>A0A2T7A1E5</accession>
<dbReference type="PANTHER" id="PTHR14369:SF0">
    <property type="entry name" value="SURFEIT LOCUS PROTEIN 6"/>
    <property type="match status" value="1"/>
</dbReference>
<feature type="region of interest" description="Disordered" evidence="1">
    <location>
        <begin position="67"/>
        <end position="158"/>
    </location>
</feature>
<feature type="domain" description="Ribosomal RNA-processing protein 14 N-terminal" evidence="2">
    <location>
        <begin position="17"/>
        <end position="68"/>
    </location>
</feature>
<keyword evidence="4" id="KW-1185">Reference proteome</keyword>
<evidence type="ECO:0000256" key="1">
    <source>
        <dbReference type="SAM" id="MobiDB-lite"/>
    </source>
</evidence>
<dbReference type="GO" id="GO:0003723">
    <property type="term" value="F:RNA binding"/>
    <property type="evidence" value="ECO:0007669"/>
    <property type="project" value="TreeGrafter"/>
</dbReference>
<dbReference type="Proteomes" id="UP000244722">
    <property type="component" value="Unassembled WGS sequence"/>
</dbReference>
<comment type="caution">
    <text evidence="3">The sequence shown here is derived from an EMBL/GenBank/DDBJ whole genome shotgun (WGS) entry which is preliminary data.</text>
</comment>
<dbReference type="PANTHER" id="PTHR14369">
    <property type="entry name" value="SURFEIT LOCUS PROTEIN 6"/>
    <property type="match status" value="1"/>
</dbReference>
<feature type="region of interest" description="Disordered" evidence="1">
    <location>
        <begin position="184"/>
        <end position="224"/>
    </location>
</feature>
<name>A0A2T7A1E5_TUBBO</name>
<feature type="compositionally biased region" description="Basic and acidic residues" evidence="1">
    <location>
        <begin position="78"/>
        <end position="91"/>
    </location>
</feature>
<dbReference type="GO" id="GO:0042274">
    <property type="term" value="P:ribosomal small subunit biogenesis"/>
    <property type="evidence" value="ECO:0007669"/>
    <property type="project" value="TreeGrafter"/>
</dbReference>
<dbReference type="EMBL" id="NESQ01000043">
    <property type="protein sequence ID" value="PUU81551.1"/>
    <property type="molecule type" value="Genomic_DNA"/>
</dbReference>
<evidence type="ECO:0000313" key="4">
    <source>
        <dbReference type="Proteomes" id="UP000244722"/>
    </source>
</evidence>
<dbReference type="GO" id="GO:0003677">
    <property type="term" value="F:DNA binding"/>
    <property type="evidence" value="ECO:0007669"/>
    <property type="project" value="TreeGrafter"/>
</dbReference>
<dbReference type="AlphaFoldDB" id="A0A2T7A1E5"/>
<proteinExistence type="predicted"/>
<reference evidence="3 4" key="1">
    <citation type="submission" date="2017-04" db="EMBL/GenBank/DDBJ databases">
        <title>Draft genome sequence of Tuber borchii Vittad., a whitish edible truffle.</title>
        <authorList>
            <consortium name="DOE Joint Genome Institute"/>
            <person name="Murat C."/>
            <person name="Kuo A."/>
            <person name="Barry K.W."/>
            <person name="Clum A."/>
            <person name="Dockter R.B."/>
            <person name="Fauchery L."/>
            <person name="Iotti M."/>
            <person name="Kohler A."/>
            <person name="Labutti K."/>
            <person name="Lindquist E.A."/>
            <person name="Lipzen A."/>
            <person name="Ohm R.A."/>
            <person name="Wang M."/>
            <person name="Grigoriev I.V."/>
            <person name="Zambonelli A."/>
            <person name="Martin F.M."/>
        </authorList>
    </citation>
    <scope>NUCLEOTIDE SEQUENCE [LARGE SCALE GENOMIC DNA]</scope>
    <source>
        <strain evidence="3 4">Tbo3840</strain>
    </source>
</reference>
<sequence>MATTKPITISASTIEDRLQSHSRAFTSLLELIPAKYYYGNEDSTRQWNKRKQTKAQNVIAKKAKLDPDALGVGLGPEPADKQEFKNGSERRRRERKRSSTINALAIATAKGGGDESDDNKGTGEEAQEIALDGFTFTTELNASSSPPTTSTSDKKRGITATATGAECATTRKADQCARLAAKIQGLKEKREGRPSPAISTNKSSKRKNAEAKKRKKERKRQTTG</sequence>
<protein>
    <submittedName>
        <fullName evidence="3">60S ribosome biogenesis protein Rrp14-domain-containing protein</fullName>
    </submittedName>
</protein>
<dbReference type="GO" id="GO:0005730">
    <property type="term" value="C:nucleolus"/>
    <property type="evidence" value="ECO:0007669"/>
    <property type="project" value="TreeGrafter"/>
</dbReference>
<dbReference type="OrthoDB" id="444809at2759"/>
<evidence type="ECO:0000259" key="2">
    <source>
        <dbReference type="Pfam" id="PF15459"/>
    </source>
</evidence>
<gene>
    <name evidence="3" type="ORF">B9Z19DRAFT_1099642</name>
</gene>
<organism evidence="3 4">
    <name type="scientific">Tuber borchii</name>
    <name type="common">White truffle</name>
    <dbReference type="NCBI Taxonomy" id="42251"/>
    <lineage>
        <taxon>Eukaryota</taxon>
        <taxon>Fungi</taxon>
        <taxon>Dikarya</taxon>
        <taxon>Ascomycota</taxon>
        <taxon>Pezizomycotina</taxon>
        <taxon>Pezizomycetes</taxon>
        <taxon>Pezizales</taxon>
        <taxon>Tuberaceae</taxon>
        <taxon>Tuber</taxon>
    </lineage>
</organism>
<dbReference type="InterPro" id="IPR007019">
    <property type="entry name" value="SURF6"/>
</dbReference>
<dbReference type="STRING" id="42251.A0A2T7A1E5"/>